<evidence type="ECO:0000256" key="8">
    <source>
        <dbReference type="ARBA" id="ARBA00023098"/>
    </source>
</evidence>
<keyword evidence="4 12" id="KW-0808">Transferase</keyword>
<evidence type="ECO:0000256" key="4">
    <source>
        <dbReference type="ARBA" id="ARBA00022679"/>
    </source>
</evidence>
<keyword evidence="6" id="KW-0677">Repeat</keyword>
<gene>
    <name evidence="15" type="ORF">HMPREF9302_02095</name>
</gene>
<reference evidence="15 16" key="1">
    <citation type="submission" date="2014-07" db="EMBL/GenBank/DDBJ databases">
        <authorList>
            <person name="McCorrison J."/>
            <person name="Sanka R."/>
            <person name="Torralba M."/>
            <person name="Gillis M."/>
            <person name="Haft D.H."/>
            <person name="Methe B."/>
            <person name="Sutton G."/>
            <person name="Nelson K.E."/>
        </authorList>
    </citation>
    <scope>NUCLEOTIDE SEQUENCE [LARGE SCALE GENOMIC DNA]</scope>
    <source>
        <strain evidence="15 16">DNF00058</strain>
    </source>
</reference>
<evidence type="ECO:0000256" key="1">
    <source>
        <dbReference type="ARBA" id="ARBA00004651"/>
    </source>
</evidence>
<evidence type="ECO:0000256" key="11">
    <source>
        <dbReference type="ARBA" id="ARBA00023264"/>
    </source>
</evidence>
<comment type="subcellular location">
    <subcellularLocation>
        <location evidence="1 12">Cell membrane</location>
        <topology evidence="1 12">Multi-pass membrane protein</topology>
    </subcellularLocation>
</comment>
<evidence type="ECO:0000313" key="16">
    <source>
        <dbReference type="Proteomes" id="UP000029614"/>
    </source>
</evidence>
<keyword evidence="3 12" id="KW-0444">Lipid biosynthesis</keyword>
<dbReference type="SMART" id="SM00155">
    <property type="entry name" value="PLDc"/>
    <property type="match status" value="2"/>
</dbReference>
<dbReference type="OrthoDB" id="9762009at2"/>
<evidence type="ECO:0000259" key="14">
    <source>
        <dbReference type="PROSITE" id="PS50035"/>
    </source>
</evidence>
<evidence type="ECO:0000256" key="2">
    <source>
        <dbReference type="ARBA" id="ARBA00022475"/>
    </source>
</evidence>
<evidence type="ECO:0000256" key="9">
    <source>
        <dbReference type="ARBA" id="ARBA00023136"/>
    </source>
</evidence>
<dbReference type="InterPro" id="IPR022924">
    <property type="entry name" value="Cardiolipin_synthase"/>
</dbReference>
<dbReference type="GO" id="GO:0005886">
    <property type="term" value="C:plasma membrane"/>
    <property type="evidence" value="ECO:0007669"/>
    <property type="project" value="UniProtKB-SubCell"/>
</dbReference>
<keyword evidence="11 12" id="KW-1208">Phospholipid metabolism</keyword>
<keyword evidence="2 12" id="KW-1003">Cell membrane</keyword>
<dbReference type="SUPFAM" id="SSF56024">
    <property type="entry name" value="Phospholipase D/nuclease"/>
    <property type="match status" value="2"/>
</dbReference>
<dbReference type="Pfam" id="PF13396">
    <property type="entry name" value="PLDc_N"/>
    <property type="match status" value="1"/>
</dbReference>
<evidence type="ECO:0000256" key="10">
    <source>
        <dbReference type="ARBA" id="ARBA00023209"/>
    </source>
</evidence>
<dbReference type="InterPro" id="IPR025202">
    <property type="entry name" value="PLD-like_dom"/>
</dbReference>
<dbReference type="Proteomes" id="UP000029614">
    <property type="component" value="Unassembled WGS sequence"/>
</dbReference>
<keyword evidence="9 12" id="KW-0472">Membrane</keyword>
<comment type="catalytic activity">
    <reaction evidence="12">
        <text>2 a 1,2-diacyl-sn-glycero-3-phospho-(1'-sn-glycerol) = a cardiolipin + glycerol</text>
        <dbReference type="Rhea" id="RHEA:31451"/>
        <dbReference type="ChEBI" id="CHEBI:17754"/>
        <dbReference type="ChEBI" id="CHEBI:62237"/>
        <dbReference type="ChEBI" id="CHEBI:64716"/>
    </reaction>
</comment>
<evidence type="ECO:0000313" key="15">
    <source>
        <dbReference type="EMBL" id="KGF52953.1"/>
    </source>
</evidence>
<evidence type="ECO:0000256" key="6">
    <source>
        <dbReference type="ARBA" id="ARBA00022737"/>
    </source>
</evidence>
<organism evidence="15 16">
    <name type="scientific">Prevotella amnii DNF00058</name>
    <dbReference type="NCBI Taxonomy" id="1401066"/>
    <lineage>
        <taxon>Bacteria</taxon>
        <taxon>Pseudomonadati</taxon>
        <taxon>Bacteroidota</taxon>
        <taxon>Bacteroidia</taxon>
        <taxon>Bacteroidales</taxon>
        <taxon>Prevotellaceae</taxon>
        <taxon>Prevotella</taxon>
    </lineage>
</organism>
<keyword evidence="16" id="KW-1185">Reference proteome</keyword>
<dbReference type="InterPro" id="IPR001736">
    <property type="entry name" value="PLipase_D/transphosphatidylase"/>
</dbReference>
<dbReference type="CDD" id="cd09112">
    <property type="entry name" value="PLDc_CLS_2"/>
    <property type="match status" value="1"/>
</dbReference>
<comment type="similarity">
    <text evidence="12">Belongs to the phospholipase D family. Cardiolipin synthase subfamily.</text>
</comment>
<comment type="function">
    <text evidence="12">Catalyzes the reversible phosphatidyl group transfer from one phosphatidylglycerol molecule to another to form cardiolipin (CL) (diphosphatidylglycerol) and glycerol.</text>
</comment>
<dbReference type="CDD" id="cd09110">
    <property type="entry name" value="PLDc_CLS_1"/>
    <property type="match status" value="1"/>
</dbReference>
<feature type="active site" evidence="12">
    <location>
        <position position="397"/>
    </location>
</feature>
<evidence type="ECO:0000256" key="7">
    <source>
        <dbReference type="ARBA" id="ARBA00022989"/>
    </source>
</evidence>
<feature type="active site" evidence="12">
    <location>
        <position position="214"/>
    </location>
</feature>
<feature type="domain" description="PLD phosphodiesterase" evidence="14">
    <location>
        <begin position="209"/>
        <end position="236"/>
    </location>
</feature>
<evidence type="ECO:0000256" key="5">
    <source>
        <dbReference type="ARBA" id="ARBA00022692"/>
    </source>
</evidence>
<dbReference type="EMBL" id="JRNU01000005">
    <property type="protein sequence ID" value="KGF52953.1"/>
    <property type="molecule type" value="Genomic_DNA"/>
</dbReference>
<keyword evidence="7 12" id="KW-1133">Transmembrane helix</keyword>
<sequence>MQYAYWIILTIYTLITLATIVRILLEHRQPAITMAWVMVLAFLPVMGIILFFFFGQKTRKERKIWQRTLNKLTKRSMLEFVEQKNLFIEERYRTIINLFMNQNLSLPFKNNNVEIYTHGSNFFLALLKEIGKATKHIHIDAFIFSDDALGRLIADALIDKAKEGVEVRIVYDDVGSWRAKSSFFLRMKKAGIEIYPFMPVRYPFLTSKVNYRNHRKMYIFDGKVGFIGGMNIALRYIKGTRKQAWRDTQVRIEGASVYGLQRAFFVDWFFVCHTLMTNHKYYPTISIPENDTLVQIVTSNPTSQWPEIEQGYVRILLDAEKYVYMETPYFLPTEPILFAMRTAAVSGVDVRLMIPFDTETKIVEWASRSYVVDTIRAGVKVFFYKAGFNHSKLLVTDDCLATIGSTNIDFRSFENNFESNAFFYNKAIARQVKDIFLQDQAQSSSIDDLRNRFRLPFIQRLWESVVRLLSPLM</sequence>
<feature type="active site" evidence="12">
    <location>
        <position position="221"/>
    </location>
</feature>
<feature type="transmembrane region" description="Helical" evidence="12">
    <location>
        <begin position="32"/>
        <end position="54"/>
    </location>
</feature>
<protein>
    <recommendedName>
        <fullName evidence="12 13">Cardiolipin synthase</fullName>
        <shortName evidence="12">CL synthase</shortName>
        <ecNumber evidence="12 13">2.7.8.-</ecNumber>
    </recommendedName>
</protein>
<feature type="transmembrane region" description="Helical" evidence="12">
    <location>
        <begin position="6"/>
        <end position="25"/>
    </location>
</feature>
<dbReference type="Pfam" id="PF13091">
    <property type="entry name" value="PLDc_2"/>
    <property type="match status" value="2"/>
</dbReference>
<evidence type="ECO:0000256" key="3">
    <source>
        <dbReference type="ARBA" id="ARBA00022516"/>
    </source>
</evidence>
<evidence type="ECO:0000256" key="13">
    <source>
        <dbReference type="NCBIfam" id="TIGR04265"/>
    </source>
</evidence>
<accession>A0A096B0W6</accession>
<dbReference type="PROSITE" id="PS50035">
    <property type="entry name" value="PLD"/>
    <property type="match status" value="2"/>
</dbReference>
<feature type="active site" evidence="12">
    <location>
        <position position="216"/>
    </location>
</feature>
<evidence type="ECO:0000256" key="12">
    <source>
        <dbReference type="HAMAP-Rule" id="MF_01916"/>
    </source>
</evidence>
<dbReference type="NCBIfam" id="TIGR04265">
    <property type="entry name" value="bac_cardiolipin"/>
    <property type="match status" value="1"/>
</dbReference>
<dbReference type="EC" id="2.7.8.-" evidence="12 13"/>
<dbReference type="AlphaFoldDB" id="A0A096B0W6"/>
<name>A0A096B0W6_9BACT</name>
<dbReference type="Gene3D" id="3.30.870.10">
    <property type="entry name" value="Endonuclease Chain A"/>
    <property type="match status" value="2"/>
</dbReference>
<dbReference type="InterPro" id="IPR030874">
    <property type="entry name" value="Cardiolipin_synth_Firmi"/>
</dbReference>
<dbReference type="RefSeq" id="WP_036854253.1">
    <property type="nucleotide sequence ID" value="NZ_JRNU01000005.1"/>
</dbReference>
<proteinExistence type="inferred from homology"/>
<keyword evidence="8 12" id="KW-0443">Lipid metabolism</keyword>
<keyword evidence="5 12" id="KW-0812">Transmembrane</keyword>
<keyword evidence="10 12" id="KW-0594">Phospholipid biosynthesis</keyword>
<dbReference type="PANTHER" id="PTHR21248">
    <property type="entry name" value="CARDIOLIPIN SYNTHASE"/>
    <property type="match status" value="1"/>
</dbReference>
<dbReference type="InterPro" id="IPR027379">
    <property type="entry name" value="CLS_N"/>
</dbReference>
<dbReference type="GO" id="GO:0008808">
    <property type="term" value="F:cardiolipin synthase activity"/>
    <property type="evidence" value="ECO:0007669"/>
    <property type="project" value="UniProtKB-UniRule"/>
</dbReference>
<dbReference type="HAMAP" id="MF_01916">
    <property type="entry name" value="Cardiolipin_synth_Cls"/>
    <property type="match status" value="1"/>
</dbReference>
<dbReference type="PANTHER" id="PTHR21248:SF22">
    <property type="entry name" value="PHOSPHOLIPASE D"/>
    <property type="match status" value="1"/>
</dbReference>
<comment type="caution">
    <text evidence="15">The sequence shown here is derived from an EMBL/GenBank/DDBJ whole genome shotgun (WGS) entry which is preliminary data.</text>
</comment>
<dbReference type="GO" id="GO:0032049">
    <property type="term" value="P:cardiolipin biosynthetic process"/>
    <property type="evidence" value="ECO:0007669"/>
    <property type="project" value="UniProtKB-UniRule"/>
</dbReference>
<feature type="active site" evidence="12">
    <location>
        <position position="390"/>
    </location>
</feature>
<feature type="active site" evidence="12">
    <location>
        <position position="392"/>
    </location>
</feature>
<feature type="domain" description="PLD phosphodiesterase" evidence="14">
    <location>
        <begin position="385"/>
        <end position="412"/>
    </location>
</feature>